<reference evidence="2 3" key="1">
    <citation type="submission" date="2019-02" db="EMBL/GenBank/DDBJ databases">
        <title>Deep-cultivation of Planctomycetes and their phenomic and genomic characterization uncovers novel biology.</title>
        <authorList>
            <person name="Wiegand S."/>
            <person name="Jogler M."/>
            <person name="Boedeker C."/>
            <person name="Pinto D."/>
            <person name="Vollmers J."/>
            <person name="Rivas-Marin E."/>
            <person name="Kohn T."/>
            <person name="Peeters S.H."/>
            <person name="Heuer A."/>
            <person name="Rast P."/>
            <person name="Oberbeckmann S."/>
            <person name="Bunk B."/>
            <person name="Jeske O."/>
            <person name="Meyerdierks A."/>
            <person name="Storesund J.E."/>
            <person name="Kallscheuer N."/>
            <person name="Luecker S."/>
            <person name="Lage O.M."/>
            <person name="Pohl T."/>
            <person name="Merkel B.J."/>
            <person name="Hornburger P."/>
            <person name="Mueller R.-W."/>
            <person name="Bruemmer F."/>
            <person name="Labrenz M."/>
            <person name="Spormann A.M."/>
            <person name="Op den Camp H."/>
            <person name="Overmann J."/>
            <person name="Amann R."/>
            <person name="Jetten M.S.M."/>
            <person name="Mascher T."/>
            <person name="Medema M.H."/>
            <person name="Devos D.P."/>
            <person name="Kaster A.-K."/>
            <person name="Ovreas L."/>
            <person name="Rohde M."/>
            <person name="Galperin M.Y."/>
            <person name="Jogler C."/>
        </authorList>
    </citation>
    <scope>NUCLEOTIDE SEQUENCE [LARGE SCALE GENOMIC DNA]</scope>
    <source>
        <strain evidence="2 3">SV_7m_r</strain>
    </source>
</reference>
<dbReference type="InterPro" id="IPR004843">
    <property type="entry name" value="Calcineurin-like_PHP"/>
</dbReference>
<proteinExistence type="predicted"/>
<dbReference type="Pfam" id="PF00149">
    <property type="entry name" value="Metallophos"/>
    <property type="match status" value="1"/>
</dbReference>
<feature type="domain" description="Calcineurin-like phosphoesterase" evidence="1">
    <location>
        <begin position="58"/>
        <end position="261"/>
    </location>
</feature>
<dbReference type="GO" id="GO:0016787">
    <property type="term" value="F:hydrolase activity"/>
    <property type="evidence" value="ECO:0007669"/>
    <property type="project" value="InterPro"/>
</dbReference>
<keyword evidence="3" id="KW-1185">Reference proteome</keyword>
<evidence type="ECO:0000313" key="3">
    <source>
        <dbReference type="Proteomes" id="UP000315003"/>
    </source>
</evidence>
<dbReference type="InterPro" id="IPR029052">
    <property type="entry name" value="Metallo-depent_PP-like"/>
</dbReference>
<organism evidence="2 3">
    <name type="scientific">Stieleria bergensis</name>
    <dbReference type="NCBI Taxonomy" id="2528025"/>
    <lineage>
        <taxon>Bacteria</taxon>
        <taxon>Pseudomonadati</taxon>
        <taxon>Planctomycetota</taxon>
        <taxon>Planctomycetia</taxon>
        <taxon>Pirellulales</taxon>
        <taxon>Pirellulaceae</taxon>
        <taxon>Stieleria</taxon>
    </lineage>
</organism>
<accession>A0A517SQ62</accession>
<dbReference type="OrthoDB" id="245098at2"/>
<dbReference type="Proteomes" id="UP000315003">
    <property type="component" value="Chromosome"/>
</dbReference>
<sequence length="374" mass="42252">MSPTTRLTTKLLSATRRSITVAILFSSVLLWKPACNAQEIRFTSVPDIFNWNIRNPQPGWEETLDWFFDRLEAEGPDFTLNAGDIMDARWWQDEAQVKAKTEAYWKGFKKRFDDRNLTVYVAPGDHEYGDDGGLAKGDIARAFAKQFTELMGMPRNGPANHLGRSFFVRKGNLLLITLDTFEDQGPRFGYTVGETQLKWLDETMTAHADAEFIIVQGHLPIVGPVRSKNSSASMLKNGAKSKLWKLMVKHGVHVYLCGEHHRITVKQRDGIWQIVHGGLWGTQTDLNYMRGRVGPQQLTLELLEFDVKYDGGYIGDHPHRGPTNKPREIVTLAEKTRREGARVTGTLVLSKTADGSVKTSKASGWFDLKKQAKY</sequence>
<protein>
    <recommendedName>
        <fullName evidence="1">Calcineurin-like phosphoesterase domain-containing protein</fullName>
    </recommendedName>
</protein>
<evidence type="ECO:0000259" key="1">
    <source>
        <dbReference type="Pfam" id="PF00149"/>
    </source>
</evidence>
<dbReference type="RefSeq" id="WP_145269296.1">
    <property type="nucleotide sequence ID" value="NZ_CP036272.1"/>
</dbReference>
<dbReference type="Gene3D" id="3.60.21.10">
    <property type="match status" value="1"/>
</dbReference>
<name>A0A517SQ62_9BACT</name>
<dbReference type="AlphaFoldDB" id="A0A517SQ62"/>
<dbReference type="PANTHER" id="PTHR43143:SF1">
    <property type="entry name" value="SERINE_THREONINE-PROTEIN PHOSPHATASE CPPED1"/>
    <property type="match status" value="1"/>
</dbReference>
<dbReference type="EMBL" id="CP036272">
    <property type="protein sequence ID" value="QDT58263.1"/>
    <property type="molecule type" value="Genomic_DNA"/>
</dbReference>
<dbReference type="InterPro" id="IPR051918">
    <property type="entry name" value="STPP_CPPED1"/>
</dbReference>
<gene>
    <name evidence="2" type="ORF">SV7mr_07520</name>
</gene>
<dbReference type="SUPFAM" id="SSF56300">
    <property type="entry name" value="Metallo-dependent phosphatases"/>
    <property type="match status" value="1"/>
</dbReference>
<dbReference type="PANTHER" id="PTHR43143">
    <property type="entry name" value="METALLOPHOSPHOESTERASE, CALCINEURIN SUPERFAMILY"/>
    <property type="match status" value="1"/>
</dbReference>
<evidence type="ECO:0000313" key="2">
    <source>
        <dbReference type="EMBL" id="QDT58263.1"/>
    </source>
</evidence>